<feature type="transmembrane region" description="Helical" evidence="8">
    <location>
        <begin position="126"/>
        <end position="148"/>
    </location>
</feature>
<evidence type="ECO:0000313" key="10">
    <source>
        <dbReference type="Proteomes" id="UP000422736"/>
    </source>
</evidence>
<feature type="transmembrane region" description="Helical" evidence="8">
    <location>
        <begin position="81"/>
        <end position="106"/>
    </location>
</feature>
<protein>
    <submittedName>
        <fullName evidence="9">Oligopeptide transporter YGL114W</fullName>
    </submittedName>
</protein>
<feature type="transmembrane region" description="Helical" evidence="8">
    <location>
        <begin position="384"/>
        <end position="410"/>
    </location>
</feature>
<feature type="transmembrane region" description="Helical" evidence="8">
    <location>
        <begin position="337"/>
        <end position="358"/>
    </location>
</feature>
<feature type="transmembrane region" description="Helical" evidence="8">
    <location>
        <begin position="498"/>
        <end position="518"/>
    </location>
</feature>
<feature type="transmembrane region" description="Helical" evidence="8">
    <location>
        <begin position="591"/>
        <end position="611"/>
    </location>
</feature>
<proteinExistence type="inferred from homology"/>
<name>A0ABX6EW01_KLUMA</name>
<feature type="region of interest" description="Disordered" evidence="7">
    <location>
        <begin position="233"/>
        <end position="269"/>
    </location>
</feature>
<evidence type="ECO:0000256" key="5">
    <source>
        <dbReference type="ARBA" id="ARBA00022989"/>
    </source>
</evidence>
<dbReference type="Pfam" id="PF03169">
    <property type="entry name" value="OPT"/>
    <property type="match status" value="1"/>
</dbReference>
<feature type="transmembrane region" description="Helical" evidence="8">
    <location>
        <begin position="21"/>
        <end position="39"/>
    </location>
</feature>
<reference evidence="9 10" key="2">
    <citation type="submission" date="2019-11" db="EMBL/GenBank/DDBJ databases">
        <authorList>
            <person name="Lu H."/>
        </authorList>
    </citation>
    <scope>NUCLEOTIDE SEQUENCE [LARGE SCALE GENOMIC DNA]</scope>
    <source>
        <strain evidence="9 10">FIM1</strain>
    </source>
</reference>
<evidence type="ECO:0000256" key="7">
    <source>
        <dbReference type="SAM" id="MobiDB-lite"/>
    </source>
</evidence>
<dbReference type="InterPro" id="IPR004813">
    <property type="entry name" value="OPT"/>
</dbReference>
<keyword evidence="10" id="KW-1185">Reference proteome</keyword>
<sequence length="751" mass="81899">MDGEDTSWDSKPWMKQVTLRSTIVGLVIGSLVLVSNFQFGLQTGWVSMMSLPSALLACAIFKQVWPLVFPNDSEFSDVENVYVQSIAVAVGTGPLAYGFVGVVPAIEKFLTTEESGGTRVMGQEFSLVELLIWSSALAFFGIFFAVPIRKQVIVREKLPFPSGSATATLISVLNGSEILQEVSPKELVAMKERRLREYAEVLCNDTDYEDDSENNCESTPLLRAGSDQMNAYASGDANESSSAGASGNAVTNATDNPNPDAIANPVPNQLSPSYSKGVPTYKENVSILTKTFCASALYTVTSYFVPAVKSIPVFGNYAAKVYLWSIEPSPAYIGQGIIMGLPTVSYMLLGCFLGWAVLAPLSRHMHWVDPNADVHDWESGFQGWIIWTSLSIMVADSVVGFIVFTIRTVIRFVLLDDKMEMFNSVLDDSIQSMLLEEERVLNDSRGRHENTVKLVSTEVDHDVDSRHLVTYTTVLSGLVVSSLLCVIIMIYLFGIDIIPLYSIITALIIALFLSILAVRALGETDLNPVSGIGKLSQLIFALIIPSNHKGNVLLNLVAGGVAEAGAQQAGDLMQDLKTGHLLGASPKAQFIAQYIGATWSIVLSSLVYKLYNKIYTIPNQQFRIPTAVVWIDCARLVTGKSLPDKAMECSLVFGIIFAILSLVKNTLRERGFKWLLWVPSGVAVGVGIYNSPSFTIERFAGGLLAHIWLRKHRGNPDAKTKMIVFSSGLVLGEGIFGIVNMFFTSIGVPHF</sequence>
<evidence type="ECO:0000256" key="2">
    <source>
        <dbReference type="ARBA" id="ARBA00008807"/>
    </source>
</evidence>
<evidence type="ECO:0000256" key="6">
    <source>
        <dbReference type="ARBA" id="ARBA00023136"/>
    </source>
</evidence>
<evidence type="ECO:0000313" key="9">
    <source>
        <dbReference type="EMBL" id="QGN14423.1"/>
    </source>
</evidence>
<reference evidence="9 10" key="1">
    <citation type="submission" date="2016-03" db="EMBL/GenBank/DDBJ databases">
        <title>How can Kluyveromyces marxianus grow so fast - potential evolutionary course in Saccharomyces Complex revealed by comparative genomics.</title>
        <authorList>
            <person name="Mo W."/>
            <person name="Lu W."/>
            <person name="Yang X."/>
            <person name="Qi J."/>
            <person name="Lv H."/>
        </authorList>
    </citation>
    <scope>NUCLEOTIDE SEQUENCE [LARGE SCALE GENOMIC DNA]</scope>
    <source>
        <strain evidence="9 10">FIM1</strain>
    </source>
</reference>
<organism evidence="9 10">
    <name type="scientific">Kluyveromyces marxianus</name>
    <name type="common">Yeast</name>
    <name type="synonym">Candida kefyr</name>
    <dbReference type="NCBI Taxonomy" id="4911"/>
    <lineage>
        <taxon>Eukaryota</taxon>
        <taxon>Fungi</taxon>
        <taxon>Dikarya</taxon>
        <taxon>Ascomycota</taxon>
        <taxon>Saccharomycotina</taxon>
        <taxon>Saccharomycetes</taxon>
        <taxon>Saccharomycetales</taxon>
        <taxon>Saccharomycetaceae</taxon>
        <taxon>Kluyveromyces</taxon>
    </lineage>
</organism>
<dbReference type="PANTHER" id="PTHR31645:SF0">
    <property type="entry name" value="OLIGOPEPTIDE TRANSPORTER YGL114W-RELATED"/>
    <property type="match status" value="1"/>
</dbReference>
<feature type="transmembrane region" description="Helical" evidence="8">
    <location>
        <begin position="722"/>
        <end position="743"/>
    </location>
</feature>
<dbReference type="Proteomes" id="UP000422736">
    <property type="component" value="Chromosome 2"/>
</dbReference>
<dbReference type="InterPro" id="IPR045035">
    <property type="entry name" value="YSL-like"/>
</dbReference>
<keyword evidence="4 8" id="KW-0812">Transmembrane</keyword>
<dbReference type="NCBIfam" id="TIGR00728">
    <property type="entry name" value="OPT_sfam"/>
    <property type="match status" value="1"/>
</dbReference>
<evidence type="ECO:0000256" key="1">
    <source>
        <dbReference type="ARBA" id="ARBA00004141"/>
    </source>
</evidence>
<dbReference type="EMBL" id="CP015055">
    <property type="protein sequence ID" value="QGN14423.1"/>
    <property type="molecule type" value="Genomic_DNA"/>
</dbReference>
<feature type="transmembrane region" description="Helical" evidence="8">
    <location>
        <begin position="45"/>
        <end position="69"/>
    </location>
</feature>
<comment type="subcellular location">
    <subcellularLocation>
        <location evidence="1">Membrane</location>
        <topology evidence="1">Multi-pass membrane protein</topology>
    </subcellularLocation>
</comment>
<feature type="transmembrane region" description="Helical" evidence="8">
    <location>
        <begin position="468"/>
        <end position="492"/>
    </location>
</feature>
<dbReference type="PANTHER" id="PTHR31645">
    <property type="entry name" value="OLIGOPEPTIDE TRANSPORTER YGL114W-RELATED"/>
    <property type="match status" value="1"/>
</dbReference>
<comment type="similarity">
    <text evidence="2">Belongs to the oligopeptide OPT transporter family.</text>
</comment>
<keyword evidence="3" id="KW-0813">Transport</keyword>
<accession>A0ABX6EW01</accession>
<gene>
    <name evidence="9" type="ORF">FIM1_1084</name>
</gene>
<evidence type="ECO:0000256" key="4">
    <source>
        <dbReference type="ARBA" id="ARBA00022692"/>
    </source>
</evidence>
<evidence type="ECO:0000256" key="3">
    <source>
        <dbReference type="ARBA" id="ARBA00022448"/>
    </source>
</evidence>
<feature type="compositionally biased region" description="Low complexity" evidence="7">
    <location>
        <begin position="233"/>
        <end position="253"/>
    </location>
</feature>
<evidence type="ECO:0000256" key="8">
    <source>
        <dbReference type="SAM" id="Phobius"/>
    </source>
</evidence>
<keyword evidence="6 8" id="KW-0472">Membrane</keyword>
<keyword evidence="5 8" id="KW-1133">Transmembrane helix</keyword>